<evidence type="ECO:0000256" key="2">
    <source>
        <dbReference type="SAM" id="SignalP"/>
    </source>
</evidence>
<reference evidence="5" key="1">
    <citation type="journal article" date="2019" name="Int. J. Syst. Evol. Microbiol.">
        <title>The Global Catalogue of Microorganisms (GCM) 10K type strain sequencing project: providing services to taxonomists for standard genome sequencing and annotation.</title>
        <authorList>
            <consortium name="The Broad Institute Genomics Platform"/>
            <consortium name="The Broad Institute Genome Sequencing Center for Infectious Disease"/>
            <person name="Wu L."/>
            <person name="Ma J."/>
        </authorList>
    </citation>
    <scope>NUCLEOTIDE SEQUENCE [LARGE SCALE GENOMIC DNA]</scope>
    <source>
        <strain evidence="5">SHR3</strain>
    </source>
</reference>
<keyword evidence="5" id="KW-1185">Reference proteome</keyword>
<evidence type="ECO:0000313" key="5">
    <source>
        <dbReference type="Proteomes" id="UP001595974"/>
    </source>
</evidence>
<dbReference type="RefSeq" id="WP_096449905.1">
    <property type="nucleotide sequence ID" value="NZ_JBHSOG010000049.1"/>
</dbReference>
<dbReference type="Pfam" id="PF07589">
    <property type="entry name" value="PEP-CTERM"/>
    <property type="match status" value="1"/>
</dbReference>
<evidence type="ECO:0000313" key="4">
    <source>
        <dbReference type="EMBL" id="MFC5770359.1"/>
    </source>
</evidence>
<dbReference type="NCBIfam" id="NF041927">
    <property type="entry name" value="Xrt_dep_XDP1"/>
    <property type="match status" value="1"/>
</dbReference>
<evidence type="ECO:0000259" key="3">
    <source>
        <dbReference type="Pfam" id="PF07589"/>
    </source>
</evidence>
<feature type="chain" id="PRO_5045967704" evidence="2">
    <location>
        <begin position="25"/>
        <end position="301"/>
    </location>
</feature>
<gene>
    <name evidence="4" type="primary">xdp1</name>
    <name evidence="4" type="ORF">ACFPTN_13330</name>
</gene>
<organism evidence="4 5">
    <name type="scientific">Thauera sinica</name>
    <dbReference type="NCBI Taxonomy" id="2665146"/>
    <lineage>
        <taxon>Bacteria</taxon>
        <taxon>Pseudomonadati</taxon>
        <taxon>Pseudomonadota</taxon>
        <taxon>Betaproteobacteria</taxon>
        <taxon>Rhodocyclales</taxon>
        <taxon>Zoogloeaceae</taxon>
        <taxon>Thauera</taxon>
    </lineage>
</organism>
<feature type="compositionally biased region" description="Polar residues" evidence="1">
    <location>
        <begin position="110"/>
        <end position="127"/>
    </location>
</feature>
<proteinExistence type="predicted"/>
<feature type="domain" description="Ice-binding protein C-terminal" evidence="3">
    <location>
        <begin position="274"/>
        <end position="296"/>
    </location>
</feature>
<dbReference type="InterPro" id="IPR049672">
    <property type="entry name" value="Xrt_dep_XDP1"/>
</dbReference>
<evidence type="ECO:0000256" key="1">
    <source>
        <dbReference type="SAM" id="MobiDB-lite"/>
    </source>
</evidence>
<feature type="region of interest" description="Disordered" evidence="1">
    <location>
        <begin position="109"/>
        <end position="131"/>
    </location>
</feature>
<dbReference type="Proteomes" id="UP001595974">
    <property type="component" value="Unassembled WGS sequence"/>
</dbReference>
<protein>
    <submittedName>
        <fullName evidence="4">Exosortase-dependent surface protein XDP1</fullName>
    </submittedName>
</protein>
<feature type="signal peptide" evidence="2">
    <location>
        <begin position="1"/>
        <end position="24"/>
    </location>
</feature>
<name>A0ABW1AT75_9RHOO</name>
<dbReference type="EMBL" id="JBHSOG010000049">
    <property type="protein sequence ID" value="MFC5770359.1"/>
    <property type="molecule type" value="Genomic_DNA"/>
</dbReference>
<keyword evidence="2" id="KW-0732">Signal</keyword>
<dbReference type="InterPro" id="IPR013424">
    <property type="entry name" value="Ice-binding_C"/>
</dbReference>
<accession>A0ABW1AT75</accession>
<sequence>MFYRIPLTLTAAAVLALAPVVAQAATDWSFNLQTNATTSTTSGDASGYGNSRNYTNSGVTVGVSAYSNTGNNGASTTSVDNSNANRLQTARLAYDRTWEGLGVYNRDAGGSTSSSSGYDWQESQSPEHSIDNNERADSVLLSFGTAVTLNSITFGWTTNDSDFFVLAYIGGGTPTLTDLTYATLSGWTLVGNYSNKGTTSVDLSAQSAGITSSYWLIGAGGFTVGTGVNSGDTSGSSYLPLDSTSSKKKFDYLKLTSIGGVTGGGGTSGGGGSAPEPGSLALAGVAFLGMVGLRRRRRAAA</sequence>
<dbReference type="NCBIfam" id="TIGR02595">
    <property type="entry name" value="PEP_CTERM"/>
    <property type="match status" value="1"/>
</dbReference>
<comment type="caution">
    <text evidence="4">The sequence shown here is derived from an EMBL/GenBank/DDBJ whole genome shotgun (WGS) entry which is preliminary data.</text>
</comment>